<dbReference type="GO" id="GO:0043093">
    <property type="term" value="P:FtsZ-dependent cytokinesis"/>
    <property type="evidence" value="ECO:0007669"/>
    <property type="project" value="UniProtKB-UniRule"/>
</dbReference>
<keyword evidence="1" id="KW-0574">Periplasm</keyword>
<dbReference type="InterPro" id="IPR019734">
    <property type="entry name" value="TPR_rpt"/>
</dbReference>
<comment type="subcellular location">
    <subcellularLocation>
        <location evidence="1">Periplasm</location>
    </subcellularLocation>
</comment>
<dbReference type="STRING" id="1217970.SAMN05444002_0502"/>
<dbReference type="AlphaFoldDB" id="A0A1N6E9X8"/>
<comment type="function">
    <text evidence="1">Mediates coordination of peptidoglycan synthesis and outer membrane constriction during cell division.</text>
</comment>
<dbReference type="HAMAP" id="MF_02066">
    <property type="entry name" value="CpoB"/>
    <property type="match status" value="1"/>
</dbReference>
<keyword evidence="1" id="KW-0131">Cell cycle</keyword>
<evidence type="ECO:0000313" key="3">
    <source>
        <dbReference type="Proteomes" id="UP000184932"/>
    </source>
</evidence>
<gene>
    <name evidence="1" type="primary">cpoB</name>
    <name evidence="2" type="ORF">SAMN05444002_0502</name>
</gene>
<dbReference type="InterPro" id="IPR011990">
    <property type="entry name" value="TPR-like_helical_dom_sf"/>
</dbReference>
<dbReference type="SUPFAM" id="SSF48452">
    <property type="entry name" value="TPR-like"/>
    <property type="match status" value="1"/>
</dbReference>
<dbReference type="InterPro" id="IPR034706">
    <property type="entry name" value="CpoB"/>
</dbReference>
<proteinExistence type="inferred from homology"/>
<feature type="chain" id="PRO_5009990343" description="Cell division coordinator CpoB" evidence="1">
    <location>
        <begin position="20"/>
        <end position="284"/>
    </location>
</feature>
<dbReference type="GO" id="GO:0030288">
    <property type="term" value="C:outer membrane-bounded periplasmic space"/>
    <property type="evidence" value="ECO:0007669"/>
    <property type="project" value="UniProtKB-UniRule"/>
</dbReference>
<keyword evidence="3" id="KW-1185">Reference proteome</keyword>
<dbReference type="Pfam" id="PF13432">
    <property type="entry name" value="TPR_16"/>
    <property type="match status" value="1"/>
</dbReference>
<organism evidence="2 3">
    <name type="scientific">Vannielia litorea</name>
    <dbReference type="NCBI Taxonomy" id="1217970"/>
    <lineage>
        <taxon>Bacteria</taxon>
        <taxon>Pseudomonadati</taxon>
        <taxon>Pseudomonadota</taxon>
        <taxon>Alphaproteobacteria</taxon>
        <taxon>Rhodobacterales</taxon>
        <taxon>Paracoccaceae</taxon>
        <taxon>Vannielia</taxon>
    </lineage>
</organism>
<evidence type="ECO:0000256" key="1">
    <source>
        <dbReference type="HAMAP-Rule" id="MF_02066"/>
    </source>
</evidence>
<dbReference type="Proteomes" id="UP000184932">
    <property type="component" value="Unassembled WGS sequence"/>
</dbReference>
<feature type="signal peptide" evidence="1">
    <location>
        <begin position="1"/>
        <end position="19"/>
    </location>
</feature>
<dbReference type="InterPro" id="IPR014162">
    <property type="entry name" value="CpoB_C"/>
</dbReference>
<reference evidence="3" key="1">
    <citation type="submission" date="2016-11" db="EMBL/GenBank/DDBJ databases">
        <authorList>
            <person name="Varghese N."/>
            <person name="Submissions S."/>
        </authorList>
    </citation>
    <scope>NUCLEOTIDE SEQUENCE [LARGE SCALE GENOMIC DNA]</scope>
    <source>
        <strain evidence="3">DSM 29440</strain>
    </source>
</reference>
<comment type="similarity">
    <text evidence="1">Belongs to the CpoB family.</text>
</comment>
<dbReference type="RefSeq" id="WP_175570414.1">
    <property type="nucleotide sequence ID" value="NZ_FSRL01000001.1"/>
</dbReference>
<keyword evidence="1" id="KW-0175">Coiled coil</keyword>
<keyword evidence="1" id="KW-0132">Cell division</keyword>
<accession>A0A1N6E9X8</accession>
<dbReference type="NCBIfam" id="TIGR02795">
    <property type="entry name" value="tol_pal_ybgF"/>
    <property type="match status" value="1"/>
</dbReference>
<keyword evidence="1" id="KW-0732">Signal</keyword>
<dbReference type="Pfam" id="PF13174">
    <property type="entry name" value="TPR_6"/>
    <property type="match status" value="1"/>
</dbReference>
<sequence precursor="true">MIRRALFASLIVAAAPAAAQDAQTLADIRQELATVYVSMQELKRELSTTQGAAGGQVAGSVLDRVNAIEAQLQALTSRTEEMQNRIDRVVTDGTNRIGDLEFRVCEIEPGCDFGDIGDTLPLGGTAPASGGGGQTAVITPDTGNGGSTSAPSTGPAMAVAEQADFDRAKAALDSGSFQSAADLFAAFAQSYPGGPLTSAAHFWRGEALYELNKVPEAARAFLESYSSDPQGSMAADALYKLGTSLADLGQNAEACTTLGEVQLRFPESDVAFDAGAARRSIGCI</sequence>
<evidence type="ECO:0000313" key="2">
    <source>
        <dbReference type="EMBL" id="SIN79865.1"/>
    </source>
</evidence>
<dbReference type="EMBL" id="FSRL01000001">
    <property type="protein sequence ID" value="SIN79865.1"/>
    <property type="molecule type" value="Genomic_DNA"/>
</dbReference>
<dbReference type="Gene3D" id="1.25.40.10">
    <property type="entry name" value="Tetratricopeptide repeat domain"/>
    <property type="match status" value="1"/>
</dbReference>
<name>A0A1N6E9X8_9RHOB</name>
<feature type="coiled-coil region" evidence="1">
    <location>
        <begin position="25"/>
        <end position="85"/>
    </location>
</feature>
<protein>
    <recommendedName>
        <fullName evidence="1">Cell division coordinator CpoB</fullName>
    </recommendedName>
</protein>